<sequence length="427" mass="45078">MTASDVERLARAGLSRLAEPGDETAWALVQVLGAVGALELIRSNRPAPRKLSFAVARQLAGLGEGPSSERPGAEGLLSDELAYHPELAGFMPHLGRGLQRWRPRVPDLNPERDLATVARFGGRLVIPGDDEWPERLRDLGPTEPLALWVRGAPSLSDAVRESVALVGSRHASAYGRALAADWAYGLVDRGYCVVSGGAYGIDAQAHVGALNVGESAGVPTVSFLAGGIDRFYPGGNTSLFDQILENGLIVAEAAPGCSPRKFRFLLRNRLIAASSRATVVIEAGWRSGALNTAHQAAELMRPVGAVPGSVFAATSAGCHRLLREACAICVTDISELVELAGPLTVTAPAAPAMLPFEAAAERRASDALLPADARLLDALPVRQYVDVTALQKSAGMSLTEVRSGLSRLELAELAARAGTGWRRTTRR</sequence>
<dbReference type="SUPFAM" id="SSF102405">
    <property type="entry name" value="MCP/YpsA-like"/>
    <property type="match status" value="1"/>
</dbReference>
<dbReference type="Pfam" id="PF02481">
    <property type="entry name" value="DNA_processg_A"/>
    <property type="match status" value="1"/>
</dbReference>
<dbReference type="PANTHER" id="PTHR43022:SF1">
    <property type="entry name" value="PROTEIN SMF"/>
    <property type="match status" value="1"/>
</dbReference>
<evidence type="ECO:0000313" key="4">
    <source>
        <dbReference type="Proteomes" id="UP001209083"/>
    </source>
</evidence>
<evidence type="ECO:0000313" key="3">
    <source>
        <dbReference type="EMBL" id="WGW13084.1"/>
    </source>
</evidence>
<reference evidence="3 4" key="1">
    <citation type="submission" date="2023-05" db="EMBL/GenBank/DDBJ databases">
        <title>Lithophilousrod everest ZFBP1038 complete genpme.</title>
        <authorList>
            <person name="Tian M."/>
        </authorList>
    </citation>
    <scope>NUCLEOTIDE SEQUENCE [LARGE SCALE GENOMIC DNA]</scope>
    <source>
        <strain evidence="3 4">ZFBP1038</strain>
    </source>
</reference>
<dbReference type="RefSeq" id="WP_349639894.1">
    <property type="nucleotide sequence ID" value="NZ_CP090958.1"/>
</dbReference>
<dbReference type="Gene3D" id="3.40.50.450">
    <property type="match status" value="1"/>
</dbReference>
<dbReference type="InterPro" id="IPR057666">
    <property type="entry name" value="DrpA_SLOG"/>
</dbReference>
<evidence type="ECO:0000259" key="2">
    <source>
        <dbReference type="Pfam" id="PF02481"/>
    </source>
</evidence>
<name>A0ABY8QVN0_9MICO</name>
<keyword evidence="4" id="KW-1185">Reference proteome</keyword>
<comment type="similarity">
    <text evidence="1">Belongs to the DprA/Smf family.</text>
</comment>
<gene>
    <name evidence="3" type="ORF">LWF01_04735</name>
</gene>
<dbReference type="EMBL" id="CP090958">
    <property type="protein sequence ID" value="WGW13084.1"/>
    <property type="molecule type" value="Genomic_DNA"/>
</dbReference>
<organism evidence="3 4">
    <name type="scientific">Saxibacter everestensis</name>
    <dbReference type="NCBI Taxonomy" id="2909229"/>
    <lineage>
        <taxon>Bacteria</taxon>
        <taxon>Bacillati</taxon>
        <taxon>Actinomycetota</taxon>
        <taxon>Actinomycetes</taxon>
        <taxon>Micrococcales</taxon>
        <taxon>Brevibacteriaceae</taxon>
        <taxon>Saxibacter</taxon>
    </lineage>
</organism>
<protein>
    <submittedName>
        <fullName evidence="3">DNA-processing protein DprA</fullName>
    </submittedName>
</protein>
<feature type="domain" description="Smf/DprA SLOG" evidence="2">
    <location>
        <begin position="124"/>
        <end position="339"/>
    </location>
</feature>
<proteinExistence type="inferred from homology"/>
<accession>A0ABY8QVN0</accession>
<dbReference type="InterPro" id="IPR003488">
    <property type="entry name" value="DprA"/>
</dbReference>
<dbReference type="Proteomes" id="UP001209083">
    <property type="component" value="Chromosome"/>
</dbReference>
<dbReference type="PANTHER" id="PTHR43022">
    <property type="entry name" value="PROTEIN SMF"/>
    <property type="match status" value="1"/>
</dbReference>
<evidence type="ECO:0000256" key="1">
    <source>
        <dbReference type="ARBA" id="ARBA00006525"/>
    </source>
</evidence>